<dbReference type="Proteomes" id="UP000190328">
    <property type="component" value="Unassembled WGS sequence"/>
</dbReference>
<dbReference type="RefSeq" id="WP_078806960.1">
    <property type="nucleotide sequence ID" value="NZ_FUXI01000009.1"/>
</dbReference>
<dbReference type="STRING" id="263852.SAMN02745116_01035"/>
<keyword evidence="3" id="KW-1185">Reference proteome</keyword>
<evidence type="ECO:0000313" key="2">
    <source>
        <dbReference type="EMBL" id="SJZ64404.1"/>
    </source>
</evidence>
<dbReference type="EMBL" id="FUXI01000009">
    <property type="protein sequence ID" value="SJZ64404.1"/>
    <property type="molecule type" value="Genomic_DNA"/>
</dbReference>
<feature type="coiled-coil region" evidence="1">
    <location>
        <begin position="17"/>
        <end position="44"/>
    </location>
</feature>
<proteinExistence type="predicted"/>
<protein>
    <submittedName>
        <fullName evidence="2">Uncharacterized protein</fullName>
    </submittedName>
</protein>
<evidence type="ECO:0000256" key="1">
    <source>
        <dbReference type="SAM" id="Coils"/>
    </source>
</evidence>
<evidence type="ECO:0000313" key="3">
    <source>
        <dbReference type="Proteomes" id="UP000190328"/>
    </source>
</evidence>
<accession>A0A1T4MCE8</accession>
<gene>
    <name evidence="2" type="ORF">SAMN02745116_01035</name>
</gene>
<reference evidence="2 3" key="1">
    <citation type="submission" date="2017-02" db="EMBL/GenBank/DDBJ databases">
        <authorList>
            <person name="Peterson S.W."/>
        </authorList>
    </citation>
    <scope>NUCLEOTIDE SEQUENCE [LARGE SCALE GENOMIC DNA]</scope>
    <source>
        <strain evidence="2 3">ATCC BAA-1030</strain>
    </source>
</reference>
<name>A0A1T4MCE8_9ENTE</name>
<dbReference type="AlphaFoldDB" id="A0A1T4MCE8"/>
<keyword evidence="1" id="KW-0175">Coiled coil</keyword>
<organism evidence="2 3">
    <name type="scientific">Pilibacter termitis</name>
    <dbReference type="NCBI Taxonomy" id="263852"/>
    <lineage>
        <taxon>Bacteria</taxon>
        <taxon>Bacillati</taxon>
        <taxon>Bacillota</taxon>
        <taxon>Bacilli</taxon>
        <taxon>Lactobacillales</taxon>
        <taxon>Enterococcaceae</taxon>
        <taxon>Pilibacter</taxon>
    </lineage>
</organism>
<sequence>MPQAIRLDGNIQDREIVVLSKKEYDSMEQENKRLKAELRLSQELQKPLISLINGNVSKWEDVRDKLWGKEYE</sequence>